<feature type="transmembrane region" description="Helical" evidence="1">
    <location>
        <begin position="12"/>
        <end position="34"/>
    </location>
</feature>
<dbReference type="InterPro" id="IPR021529">
    <property type="entry name" value="DUF2798"/>
</dbReference>
<dbReference type="Pfam" id="PF11391">
    <property type="entry name" value="DUF2798"/>
    <property type="match status" value="1"/>
</dbReference>
<protein>
    <submittedName>
        <fullName evidence="2">DUF2798 domain-containing protein</fullName>
    </submittedName>
</protein>
<proteinExistence type="predicted"/>
<evidence type="ECO:0000256" key="1">
    <source>
        <dbReference type="SAM" id="Phobius"/>
    </source>
</evidence>
<keyword evidence="1" id="KW-0472">Membrane</keyword>
<dbReference type="RefSeq" id="WP_274589472.1">
    <property type="nucleotide sequence ID" value="NZ_JARAOX010000241.1"/>
</dbReference>
<accession>A0ABD4X2D3</accession>
<keyword evidence="1" id="KW-1133">Transmembrane helix</keyword>
<comment type="caution">
    <text evidence="2">The sequence shown here is derived from an EMBL/GenBank/DDBJ whole genome shotgun (WGS) entry which is preliminary data.</text>
</comment>
<dbReference type="AlphaFoldDB" id="A0ABD4X2D3"/>
<dbReference type="EMBL" id="JARAOX010000241">
    <property type="protein sequence ID" value="MDD9786627.1"/>
    <property type="molecule type" value="Genomic_DNA"/>
</dbReference>
<evidence type="ECO:0000313" key="2">
    <source>
        <dbReference type="EMBL" id="MDD9786627.1"/>
    </source>
</evidence>
<gene>
    <name evidence="2" type="ORF">PVE99_30175</name>
</gene>
<organism evidence="2 3">
    <name type="scientific">Priestia megaterium</name>
    <name type="common">Bacillus megaterium</name>
    <dbReference type="NCBI Taxonomy" id="1404"/>
    <lineage>
        <taxon>Bacteria</taxon>
        <taxon>Bacillati</taxon>
        <taxon>Bacillota</taxon>
        <taxon>Bacilli</taxon>
        <taxon>Bacillales</taxon>
        <taxon>Bacillaceae</taxon>
        <taxon>Priestia</taxon>
    </lineage>
</organism>
<feature type="transmembrane region" description="Helical" evidence="1">
    <location>
        <begin position="46"/>
        <end position="65"/>
    </location>
</feature>
<keyword evidence="1" id="KW-0812">Transmembrane</keyword>
<reference evidence="2 3" key="1">
    <citation type="submission" date="2023-02" db="EMBL/GenBank/DDBJ databases">
        <authorList>
            <person name="Olszewska D."/>
        </authorList>
    </citation>
    <scope>NUCLEOTIDE SEQUENCE [LARGE SCALE GENOMIC DNA]</scope>
    <source>
        <strain evidence="2 3">FDU301</strain>
    </source>
</reference>
<name>A0ABD4X2D3_PRIMG</name>
<dbReference type="Proteomes" id="UP001213771">
    <property type="component" value="Unassembled WGS sequence"/>
</dbReference>
<evidence type="ECO:0000313" key="3">
    <source>
        <dbReference type="Proteomes" id="UP001213771"/>
    </source>
</evidence>
<sequence length="97" mass="11425">MEINSKYQNATYAFLSAFSMSLFISFIIVSINYGYSSEFLPRWLKIWPQAFVCAFVGSFFLPKIVQRIMNKIEFIEPPLLAEEHKFRKNKCKDKNIT</sequence>